<proteinExistence type="inferred from homology"/>
<comment type="caution">
    <text evidence="7">The sequence shown here is derived from an EMBL/GenBank/DDBJ whole genome shotgun (WGS) entry which is preliminary data.</text>
</comment>
<evidence type="ECO:0000259" key="6">
    <source>
        <dbReference type="Pfam" id="PF07732"/>
    </source>
</evidence>
<dbReference type="EMBL" id="JAQQBR010000004">
    <property type="protein sequence ID" value="KAK0179054.1"/>
    <property type="molecule type" value="Genomic_DNA"/>
</dbReference>
<protein>
    <recommendedName>
        <fullName evidence="6">Plastocyanin-like domain-containing protein</fullName>
    </recommendedName>
</protein>
<keyword evidence="2" id="KW-0479">Metal-binding</keyword>
<name>A0AA39G053_MICHY</name>
<dbReference type="AlphaFoldDB" id="A0AA39G053"/>
<comment type="similarity">
    <text evidence="1">Belongs to the multicopper oxidase family.</text>
</comment>
<reference evidence="7" key="2">
    <citation type="submission" date="2023-03" db="EMBL/GenBank/DDBJ databases">
        <authorList>
            <person name="Inwood S.N."/>
            <person name="Skelly J.G."/>
            <person name="Guhlin J."/>
            <person name="Harrop T.W.R."/>
            <person name="Goldson S.G."/>
            <person name="Dearden P.K."/>
        </authorList>
    </citation>
    <scope>NUCLEOTIDE SEQUENCE</scope>
    <source>
        <strain evidence="7">Lincoln</strain>
        <tissue evidence="7">Whole body</tissue>
    </source>
</reference>
<evidence type="ECO:0000313" key="8">
    <source>
        <dbReference type="Proteomes" id="UP001168972"/>
    </source>
</evidence>
<feature type="domain" description="Plastocyanin-like" evidence="6">
    <location>
        <begin position="118"/>
        <end position="221"/>
    </location>
</feature>
<dbReference type="CDD" id="cd13858">
    <property type="entry name" value="CuRO_1_tcLCC2_insect_like"/>
    <property type="match status" value="1"/>
</dbReference>
<feature type="signal peptide" evidence="5">
    <location>
        <begin position="1"/>
        <end position="33"/>
    </location>
</feature>
<evidence type="ECO:0000256" key="5">
    <source>
        <dbReference type="SAM" id="SignalP"/>
    </source>
</evidence>
<dbReference type="InterPro" id="IPR011707">
    <property type="entry name" value="Cu-oxidase-like_N"/>
</dbReference>
<dbReference type="GO" id="GO:0005886">
    <property type="term" value="C:plasma membrane"/>
    <property type="evidence" value="ECO:0007669"/>
    <property type="project" value="TreeGrafter"/>
</dbReference>
<dbReference type="InterPro" id="IPR008972">
    <property type="entry name" value="Cupredoxin"/>
</dbReference>
<evidence type="ECO:0000256" key="2">
    <source>
        <dbReference type="ARBA" id="ARBA00022723"/>
    </source>
</evidence>
<keyword evidence="8" id="KW-1185">Reference proteome</keyword>
<dbReference type="Proteomes" id="UP001168972">
    <property type="component" value="Unassembled WGS sequence"/>
</dbReference>
<keyword evidence="4" id="KW-0186">Copper</keyword>
<dbReference type="Pfam" id="PF07732">
    <property type="entry name" value="Cu-oxidase_3"/>
    <property type="match status" value="1"/>
</dbReference>
<dbReference type="PANTHER" id="PTHR11709:SF394">
    <property type="entry name" value="FI03373P-RELATED"/>
    <property type="match status" value="1"/>
</dbReference>
<accession>A0AA39G053</accession>
<keyword evidence="3" id="KW-0560">Oxidoreductase</keyword>
<evidence type="ECO:0000256" key="4">
    <source>
        <dbReference type="ARBA" id="ARBA00023008"/>
    </source>
</evidence>
<dbReference type="FunFam" id="2.60.40.420:FF:000031">
    <property type="entry name" value="Laccase-2 isoform A"/>
    <property type="match status" value="1"/>
</dbReference>
<dbReference type="Gene3D" id="2.60.40.420">
    <property type="entry name" value="Cupredoxins - blue copper proteins"/>
    <property type="match status" value="1"/>
</dbReference>
<dbReference type="PANTHER" id="PTHR11709">
    <property type="entry name" value="MULTI-COPPER OXIDASE"/>
    <property type="match status" value="1"/>
</dbReference>
<feature type="chain" id="PRO_5041426130" description="Plastocyanin-like domain-containing protein" evidence="5">
    <location>
        <begin position="34"/>
        <end position="301"/>
    </location>
</feature>
<keyword evidence="5" id="KW-0732">Signal</keyword>
<dbReference type="GO" id="GO:0006826">
    <property type="term" value="P:iron ion transport"/>
    <property type="evidence" value="ECO:0007669"/>
    <property type="project" value="TreeGrafter"/>
</dbReference>
<evidence type="ECO:0000256" key="3">
    <source>
        <dbReference type="ARBA" id="ARBA00023002"/>
    </source>
</evidence>
<sequence>MNAKCYSCGVKNQLWISVLALNIIFVLRDNCDAVSVINVNANNNASESEEKLETTTINNILSSGIKHHPCQRQCSDENGRAVEPMACYYSFNVESYYSMSKACYNCPLNTSDCFRFHCVPTDGRARSIQVVNRQLPGPTIEVCQGDNVIVDVMNSMMAETTSMHWHGQHNRATPYMDGVPFVTQCPIMPGATFRYNYIATTAGTHFWHSHSGNYPSSTALGSLDQLKEYLTTAGTCKCGLECPLRPEQVFNFDPKHYCKRINFNFVNQPYWYPISSTLYSDNREIKELARKHPGRHGEAAI</sequence>
<dbReference type="GO" id="GO:0016491">
    <property type="term" value="F:oxidoreductase activity"/>
    <property type="evidence" value="ECO:0007669"/>
    <property type="project" value="UniProtKB-KW"/>
</dbReference>
<gene>
    <name evidence="7" type="ORF">PV327_007880</name>
</gene>
<evidence type="ECO:0000256" key="1">
    <source>
        <dbReference type="ARBA" id="ARBA00010609"/>
    </source>
</evidence>
<evidence type="ECO:0000313" key="7">
    <source>
        <dbReference type="EMBL" id="KAK0179054.1"/>
    </source>
</evidence>
<dbReference type="InterPro" id="IPR045087">
    <property type="entry name" value="Cu-oxidase_fam"/>
</dbReference>
<dbReference type="SUPFAM" id="SSF49503">
    <property type="entry name" value="Cupredoxins"/>
    <property type="match status" value="1"/>
</dbReference>
<reference evidence="7" key="1">
    <citation type="journal article" date="2023" name="bioRxiv">
        <title>Scaffold-level genome assemblies of two parasitoid biocontrol wasps reveal the parthenogenesis mechanism and an associated novel virus.</title>
        <authorList>
            <person name="Inwood S."/>
            <person name="Skelly J."/>
            <person name="Guhlin J."/>
            <person name="Harrop T."/>
            <person name="Goldson S."/>
            <person name="Dearden P."/>
        </authorList>
    </citation>
    <scope>NUCLEOTIDE SEQUENCE</scope>
    <source>
        <strain evidence="7">Lincoln</strain>
        <tissue evidence="7">Whole body</tissue>
    </source>
</reference>
<dbReference type="GO" id="GO:0005507">
    <property type="term" value="F:copper ion binding"/>
    <property type="evidence" value="ECO:0007669"/>
    <property type="project" value="InterPro"/>
</dbReference>
<organism evidence="7 8">
    <name type="scientific">Microctonus hyperodae</name>
    <name type="common">Parasitoid wasp</name>
    <dbReference type="NCBI Taxonomy" id="165561"/>
    <lineage>
        <taxon>Eukaryota</taxon>
        <taxon>Metazoa</taxon>
        <taxon>Ecdysozoa</taxon>
        <taxon>Arthropoda</taxon>
        <taxon>Hexapoda</taxon>
        <taxon>Insecta</taxon>
        <taxon>Pterygota</taxon>
        <taxon>Neoptera</taxon>
        <taxon>Endopterygota</taxon>
        <taxon>Hymenoptera</taxon>
        <taxon>Apocrita</taxon>
        <taxon>Ichneumonoidea</taxon>
        <taxon>Braconidae</taxon>
        <taxon>Euphorinae</taxon>
        <taxon>Microctonus</taxon>
    </lineage>
</organism>